<proteinExistence type="predicted"/>
<name>A0A7J7VRK2_RHIFE</name>
<accession>A0A7J7VRK2</accession>
<sequence length="144" mass="16203">MQLCSETREMGIALVWILKVNFYKLCILGSDPTVLLPSFPARLGWIDSLSPEPQYSFRKSLSFQSLDSCGVTFSKQPFRDRVSGLQPRYLSSTLSLNWGFSPIPVGKGFKALPRVFNINTYPKPLIFGTRSTVIHLLKQVSLCN</sequence>
<evidence type="ECO:0000313" key="1">
    <source>
        <dbReference type="EMBL" id="KAF6327610.1"/>
    </source>
</evidence>
<comment type="caution">
    <text evidence="1">The sequence shown here is derived from an EMBL/GenBank/DDBJ whole genome shotgun (WGS) entry which is preliminary data.</text>
</comment>
<reference evidence="1 2" key="1">
    <citation type="journal article" date="2020" name="Nature">
        <title>Six reference-quality genomes reveal evolution of bat adaptations.</title>
        <authorList>
            <person name="Jebb D."/>
            <person name="Huang Z."/>
            <person name="Pippel M."/>
            <person name="Hughes G.M."/>
            <person name="Lavrichenko K."/>
            <person name="Devanna P."/>
            <person name="Winkler S."/>
            <person name="Jermiin L.S."/>
            <person name="Skirmuntt E.C."/>
            <person name="Katzourakis A."/>
            <person name="Burkitt-Gray L."/>
            <person name="Ray D.A."/>
            <person name="Sullivan K.A.M."/>
            <person name="Roscito J.G."/>
            <person name="Kirilenko B.M."/>
            <person name="Davalos L.M."/>
            <person name="Corthals A.P."/>
            <person name="Power M.L."/>
            <person name="Jones G."/>
            <person name="Ransome R.D."/>
            <person name="Dechmann D.K.N."/>
            <person name="Locatelli A.G."/>
            <person name="Puechmaille S.J."/>
            <person name="Fedrigo O."/>
            <person name="Jarvis E.D."/>
            <person name="Hiller M."/>
            <person name="Vernes S.C."/>
            <person name="Myers E.W."/>
            <person name="Teeling E.C."/>
        </authorList>
    </citation>
    <scope>NUCLEOTIDE SEQUENCE [LARGE SCALE GENOMIC DNA]</scope>
    <source>
        <strain evidence="1">MRhiFer1</strain>
        <tissue evidence="1">Lung</tissue>
    </source>
</reference>
<organism evidence="1 2">
    <name type="scientific">Rhinolophus ferrumequinum</name>
    <name type="common">Greater horseshoe bat</name>
    <dbReference type="NCBI Taxonomy" id="59479"/>
    <lineage>
        <taxon>Eukaryota</taxon>
        <taxon>Metazoa</taxon>
        <taxon>Chordata</taxon>
        <taxon>Craniata</taxon>
        <taxon>Vertebrata</taxon>
        <taxon>Euteleostomi</taxon>
        <taxon>Mammalia</taxon>
        <taxon>Eutheria</taxon>
        <taxon>Laurasiatheria</taxon>
        <taxon>Chiroptera</taxon>
        <taxon>Yinpterochiroptera</taxon>
        <taxon>Rhinolophoidea</taxon>
        <taxon>Rhinolophidae</taxon>
        <taxon>Rhinolophinae</taxon>
        <taxon>Rhinolophus</taxon>
    </lineage>
</organism>
<protein>
    <submittedName>
        <fullName evidence="1">Uncharacterized protein</fullName>
    </submittedName>
</protein>
<evidence type="ECO:0000313" key="2">
    <source>
        <dbReference type="Proteomes" id="UP000585614"/>
    </source>
</evidence>
<dbReference type="EMBL" id="JACAGC010000012">
    <property type="protein sequence ID" value="KAF6327610.1"/>
    <property type="molecule type" value="Genomic_DNA"/>
</dbReference>
<dbReference type="Proteomes" id="UP000585614">
    <property type="component" value="Unassembled WGS sequence"/>
</dbReference>
<dbReference type="AlphaFoldDB" id="A0A7J7VRK2"/>
<gene>
    <name evidence="1" type="ORF">mRhiFer1_008311</name>
</gene>